<dbReference type="SUPFAM" id="SSF140663">
    <property type="entry name" value="TTHA0068-like"/>
    <property type="match status" value="1"/>
</dbReference>
<organism evidence="1 2">
    <name type="scientific">Sulfitobacter geojensis</name>
    <dbReference type="NCBI Taxonomy" id="1342299"/>
    <lineage>
        <taxon>Bacteria</taxon>
        <taxon>Pseudomonadati</taxon>
        <taxon>Pseudomonadota</taxon>
        <taxon>Alphaproteobacteria</taxon>
        <taxon>Rhodobacterales</taxon>
        <taxon>Roseobacteraceae</taxon>
        <taxon>Sulfitobacter</taxon>
    </lineage>
</organism>
<proteinExistence type="predicted"/>
<dbReference type="EMBL" id="JAFBRM010000005">
    <property type="protein sequence ID" value="MBM1715277.1"/>
    <property type="molecule type" value="Genomic_DNA"/>
</dbReference>
<keyword evidence="2" id="KW-1185">Reference proteome</keyword>
<evidence type="ECO:0000313" key="2">
    <source>
        <dbReference type="Proteomes" id="UP000732193"/>
    </source>
</evidence>
<sequence>MPPHAYVPGQNMRHPEDWFDAIKDTVLEGMPVADLQHTAAFRAGLIYLDAGYYWECHEVLEAVWFQTPEGTAERDMVQALIQLANARLKVRMQRPRAAQRLCAMVEGHLQEYASDQPILGVLPDTVLVRVAQVRRNLDGR</sequence>
<dbReference type="InterPro" id="IPR005500">
    <property type="entry name" value="DUF309"/>
</dbReference>
<evidence type="ECO:0000313" key="1">
    <source>
        <dbReference type="EMBL" id="MBM1715277.1"/>
    </source>
</evidence>
<name>A0AAE2W2E6_9RHOB</name>
<gene>
    <name evidence="1" type="ORF">JQV55_17045</name>
</gene>
<dbReference type="InterPro" id="IPR023203">
    <property type="entry name" value="TTHA0068_sf"/>
</dbReference>
<dbReference type="Proteomes" id="UP000732193">
    <property type="component" value="Unassembled WGS sequence"/>
</dbReference>
<dbReference type="AlphaFoldDB" id="A0AAE2W2E6"/>
<comment type="caution">
    <text evidence="1">The sequence shown here is derived from an EMBL/GenBank/DDBJ whole genome shotgun (WGS) entry which is preliminary data.</text>
</comment>
<dbReference type="Pfam" id="PF03745">
    <property type="entry name" value="DUF309"/>
    <property type="match status" value="1"/>
</dbReference>
<accession>A0AAE2W2E6</accession>
<protein>
    <submittedName>
        <fullName evidence="1">DUF309 domain-containing protein</fullName>
    </submittedName>
</protein>
<dbReference type="Gene3D" id="1.10.3450.10">
    <property type="entry name" value="TTHA0068-like"/>
    <property type="match status" value="1"/>
</dbReference>
<reference evidence="1 2" key="1">
    <citation type="submission" date="2021-01" db="EMBL/GenBank/DDBJ databases">
        <title>Diatom-associated Roseobacters Show Island Model of Population Structure.</title>
        <authorList>
            <person name="Qu L."/>
            <person name="Feng X."/>
            <person name="Chen Y."/>
            <person name="Li L."/>
            <person name="Wang X."/>
            <person name="Hu Z."/>
            <person name="Wang H."/>
            <person name="Luo H."/>
        </authorList>
    </citation>
    <scope>NUCLEOTIDE SEQUENCE [LARGE SCALE GENOMIC DNA]</scope>
    <source>
        <strain evidence="1 2">TR60-84</strain>
    </source>
</reference>